<feature type="transmembrane region" description="Helical" evidence="1">
    <location>
        <begin position="60"/>
        <end position="80"/>
    </location>
</feature>
<accession>A0AAJ5F4E2</accession>
<sequence>MKKNDVHFAPPDALSPAIWGVEQGPQDSSWRTNWLDLLAFGLELAALAALAGWGWQVGRWIPALGAPLAFALVWGTLLAPRARVHLPTAAHRVLKLTLFGLVGLAAGQVWGLVPAGVFLGLAALTVLVAPARRLQ</sequence>
<evidence type="ECO:0000256" key="1">
    <source>
        <dbReference type="SAM" id="Phobius"/>
    </source>
</evidence>
<dbReference type="AlphaFoldDB" id="A0AAJ5F4E2"/>
<dbReference type="EMBL" id="JACHFV010000006">
    <property type="protein sequence ID" value="MBB5295070.1"/>
    <property type="molecule type" value="Genomic_DNA"/>
</dbReference>
<dbReference type="Proteomes" id="UP000536909">
    <property type="component" value="Unassembled WGS sequence"/>
</dbReference>
<dbReference type="EMBL" id="VBRC01000007">
    <property type="protein sequence ID" value="TLK26600.1"/>
    <property type="molecule type" value="Genomic_DNA"/>
</dbReference>
<evidence type="ECO:0000313" key="4">
    <source>
        <dbReference type="Proteomes" id="UP000308000"/>
    </source>
</evidence>
<comment type="caution">
    <text evidence="3">The sequence shown here is derived from an EMBL/GenBank/DDBJ whole genome shotgun (WGS) entry which is preliminary data.</text>
</comment>
<dbReference type="Pfam" id="PF10823">
    <property type="entry name" value="DUF2568"/>
    <property type="match status" value="1"/>
</dbReference>
<proteinExistence type="predicted"/>
<protein>
    <submittedName>
        <fullName evidence="3">DUF2568 domain-containing protein</fullName>
    </submittedName>
</protein>
<keyword evidence="1" id="KW-0812">Transmembrane</keyword>
<keyword evidence="1" id="KW-0472">Membrane</keyword>
<reference evidence="3 4" key="1">
    <citation type="submission" date="2019-04" db="EMBL/GenBank/DDBJ databases">
        <title>Deinococcus metalilatus MA1002 mutant No.5.</title>
        <authorList>
            <person name="Park W."/>
            <person name="Park C."/>
        </authorList>
    </citation>
    <scope>NUCLEOTIDE SEQUENCE [LARGE SCALE GENOMIC DNA]</scope>
    <source>
        <strain evidence="3 4">MA1002-m5</strain>
    </source>
</reference>
<evidence type="ECO:0000313" key="5">
    <source>
        <dbReference type="Proteomes" id="UP000536909"/>
    </source>
</evidence>
<keyword evidence="5" id="KW-1185">Reference proteome</keyword>
<feature type="transmembrane region" description="Helical" evidence="1">
    <location>
        <begin position="116"/>
        <end position="134"/>
    </location>
</feature>
<feature type="transmembrane region" description="Helical" evidence="1">
    <location>
        <begin position="34"/>
        <end position="54"/>
    </location>
</feature>
<dbReference type="RefSeq" id="WP_129119021.1">
    <property type="nucleotide sequence ID" value="NZ_BSUI01000010.1"/>
</dbReference>
<dbReference type="InterPro" id="IPR021214">
    <property type="entry name" value="DUF2568"/>
</dbReference>
<gene>
    <name evidence="3" type="ORF">FCS05_11445</name>
    <name evidence="2" type="ORF">HNQ10_001896</name>
</gene>
<name>A0AAJ5F4E2_9DEIO</name>
<organism evidence="3 4">
    <name type="scientific">Deinococcus metallilatus</name>
    <dbReference type="NCBI Taxonomy" id="1211322"/>
    <lineage>
        <taxon>Bacteria</taxon>
        <taxon>Thermotogati</taxon>
        <taxon>Deinococcota</taxon>
        <taxon>Deinococci</taxon>
        <taxon>Deinococcales</taxon>
        <taxon>Deinococcaceae</taxon>
        <taxon>Deinococcus</taxon>
    </lineage>
</organism>
<dbReference type="Proteomes" id="UP000308000">
    <property type="component" value="Unassembled WGS sequence"/>
</dbReference>
<evidence type="ECO:0000313" key="3">
    <source>
        <dbReference type="EMBL" id="TLK26600.1"/>
    </source>
</evidence>
<evidence type="ECO:0000313" key="2">
    <source>
        <dbReference type="EMBL" id="MBB5295070.1"/>
    </source>
</evidence>
<reference evidence="2 5" key="2">
    <citation type="submission" date="2020-08" db="EMBL/GenBank/DDBJ databases">
        <title>Genomic Encyclopedia of Type Strains, Phase IV (KMG-IV): sequencing the most valuable type-strain genomes for metagenomic binning, comparative biology and taxonomic classification.</title>
        <authorList>
            <person name="Goeker M."/>
        </authorList>
    </citation>
    <scope>NUCLEOTIDE SEQUENCE [LARGE SCALE GENOMIC DNA]</scope>
    <source>
        <strain evidence="2 5">DSM 105434</strain>
    </source>
</reference>
<keyword evidence="1" id="KW-1133">Transmembrane helix</keyword>